<reference evidence="2" key="1">
    <citation type="submission" date="2014-04" db="EMBL/GenBank/DDBJ databases">
        <title>Evolutionary Origins and Diversification of the Mycorrhizal Mutualists.</title>
        <authorList>
            <consortium name="DOE Joint Genome Institute"/>
            <consortium name="Mycorrhizal Genomics Consortium"/>
            <person name="Kohler A."/>
            <person name="Kuo A."/>
            <person name="Nagy L.G."/>
            <person name="Floudas D."/>
            <person name="Copeland A."/>
            <person name="Barry K.W."/>
            <person name="Cichocki N."/>
            <person name="Veneault-Fourrey C."/>
            <person name="LaButti K."/>
            <person name="Lindquist E.A."/>
            <person name="Lipzen A."/>
            <person name="Lundell T."/>
            <person name="Morin E."/>
            <person name="Murat C."/>
            <person name="Riley R."/>
            <person name="Ohm R."/>
            <person name="Sun H."/>
            <person name="Tunlid A."/>
            <person name="Henrissat B."/>
            <person name="Grigoriev I.V."/>
            <person name="Hibbett D.S."/>
            <person name="Martin F."/>
        </authorList>
    </citation>
    <scope>NUCLEOTIDE SEQUENCE [LARGE SCALE GENOMIC DNA]</scope>
    <source>
        <strain evidence="2">FD-334 SS-4</strain>
    </source>
</reference>
<evidence type="ECO:0000313" key="1">
    <source>
        <dbReference type="EMBL" id="KJA15348.1"/>
    </source>
</evidence>
<name>A0A0D2LWV4_HYPSF</name>
<dbReference type="EMBL" id="KN817647">
    <property type="protein sequence ID" value="KJA15348.1"/>
    <property type="molecule type" value="Genomic_DNA"/>
</dbReference>
<dbReference type="AlphaFoldDB" id="A0A0D2LWV4"/>
<keyword evidence="2" id="KW-1185">Reference proteome</keyword>
<protein>
    <submittedName>
        <fullName evidence="1">Uncharacterized protein</fullName>
    </submittedName>
</protein>
<evidence type="ECO:0000313" key="2">
    <source>
        <dbReference type="Proteomes" id="UP000054270"/>
    </source>
</evidence>
<sequence length="105" mass="11681">MESRRAFPHPAPTLLCARMQSIDNGDSVVPALHRHGCRVTTVEVPLLQRFAWLIARAVFEALWASVHAERVGAPRHRRVTPLGFPPLFSILVQNMVGLVHEDPTG</sequence>
<dbReference type="Proteomes" id="UP000054270">
    <property type="component" value="Unassembled WGS sequence"/>
</dbReference>
<organism evidence="1 2">
    <name type="scientific">Hypholoma sublateritium (strain FD-334 SS-4)</name>
    <dbReference type="NCBI Taxonomy" id="945553"/>
    <lineage>
        <taxon>Eukaryota</taxon>
        <taxon>Fungi</taxon>
        <taxon>Dikarya</taxon>
        <taxon>Basidiomycota</taxon>
        <taxon>Agaricomycotina</taxon>
        <taxon>Agaricomycetes</taxon>
        <taxon>Agaricomycetidae</taxon>
        <taxon>Agaricales</taxon>
        <taxon>Agaricineae</taxon>
        <taxon>Strophariaceae</taxon>
        <taxon>Hypholoma</taxon>
    </lineage>
</organism>
<proteinExistence type="predicted"/>
<gene>
    <name evidence="1" type="ORF">HYPSUDRAFT_207945</name>
</gene>
<accession>A0A0D2LWV4</accession>